<keyword evidence="3" id="KW-1015">Disulfide bond</keyword>
<dbReference type="PANTHER" id="PTHR47976">
    <property type="entry name" value="G-TYPE LECTIN S-RECEPTOR-LIKE SERINE/THREONINE-PROTEIN KINASE SD2-5"/>
    <property type="match status" value="1"/>
</dbReference>
<keyword evidence="6" id="KW-0472">Membrane</keyword>
<dbReference type="GO" id="GO:0030246">
    <property type="term" value="F:carbohydrate binding"/>
    <property type="evidence" value="ECO:0007669"/>
    <property type="project" value="UniProtKB-KW"/>
</dbReference>
<dbReference type="CDD" id="cd01098">
    <property type="entry name" value="PAN_AP_plant"/>
    <property type="match status" value="1"/>
</dbReference>
<dbReference type="InterPro" id="IPR001480">
    <property type="entry name" value="Bulb-type_lectin_dom"/>
</dbReference>
<dbReference type="FunFam" id="2.90.10.10:FF:000008">
    <property type="entry name" value="Serine/threonine-protein kinase"/>
    <property type="match status" value="1"/>
</dbReference>
<dbReference type="CDD" id="cd00028">
    <property type="entry name" value="B_lectin"/>
    <property type="match status" value="1"/>
</dbReference>
<evidence type="ECO:0000256" key="5">
    <source>
        <dbReference type="SAM" id="MobiDB-lite"/>
    </source>
</evidence>
<keyword evidence="6" id="KW-0812">Transmembrane</keyword>
<dbReference type="SUPFAM" id="SSF51110">
    <property type="entry name" value="alpha-D-mannose-specific plant lectins"/>
    <property type="match status" value="1"/>
</dbReference>
<feature type="transmembrane region" description="Helical" evidence="6">
    <location>
        <begin position="393"/>
        <end position="415"/>
    </location>
</feature>
<reference evidence="8 9" key="1">
    <citation type="journal article" date="2020" name="Nat. Commun.">
        <title>Genome of Tripterygium wilfordii and identification of cytochrome P450 involved in triptolide biosynthesis.</title>
        <authorList>
            <person name="Tu L."/>
            <person name="Su P."/>
            <person name="Zhang Z."/>
            <person name="Gao L."/>
            <person name="Wang J."/>
            <person name="Hu T."/>
            <person name="Zhou J."/>
            <person name="Zhang Y."/>
            <person name="Zhao Y."/>
            <person name="Liu Y."/>
            <person name="Song Y."/>
            <person name="Tong Y."/>
            <person name="Lu Y."/>
            <person name="Yang J."/>
            <person name="Xu C."/>
            <person name="Jia M."/>
            <person name="Peters R.J."/>
            <person name="Huang L."/>
            <person name="Gao W."/>
        </authorList>
    </citation>
    <scope>NUCLEOTIDE SEQUENCE [LARGE SCALE GENOMIC DNA]</scope>
    <source>
        <strain evidence="9">cv. XIE 37</strain>
        <tissue evidence="8">Leaf</tissue>
    </source>
</reference>
<evidence type="ECO:0000256" key="4">
    <source>
        <dbReference type="ARBA" id="ARBA00023180"/>
    </source>
</evidence>
<keyword evidence="2" id="KW-0430">Lectin</keyword>
<evidence type="ECO:0000256" key="2">
    <source>
        <dbReference type="ARBA" id="ARBA00022734"/>
    </source>
</evidence>
<dbReference type="InParanoid" id="A0A7J7BXG9"/>
<gene>
    <name evidence="8" type="ORF">HS088_TW23G00988</name>
</gene>
<feature type="region of interest" description="Disordered" evidence="5">
    <location>
        <begin position="525"/>
        <end position="561"/>
    </location>
</feature>
<dbReference type="PANTHER" id="PTHR47976:SF1">
    <property type="entry name" value="G-TYPE LECTIN S-RECEPTOR-LIKE SERINE_THREONINE-PROTEIN KINASE SD2-5"/>
    <property type="match status" value="1"/>
</dbReference>
<keyword evidence="1" id="KW-0732">Signal</keyword>
<dbReference type="InterPro" id="IPR051343">
    <property type="entry name" value="G-type_lectin_kinases/EP1-like"/>
</dbReference>
<keyword evidence="9" id="KW-1185">Reference proteome</keyword>
<evidence type="ECO:0000313" key="8">
    <source>
        <dbReference type="EMBL" id="KAF5726246.1"/>
    </source>
</evidence>
<dbReference type="SMART" id="SM00108">
    <property type="entry name" value="B_lectin"/>
    <property type="match status" value="1"/>
</dbReference>
<organism evidence="8 9">
    <name type="scientific">Tripterygium wilfordii</name>
    <name type="common">Thunder God vine</name>
    <dbReference type="NCBI Taxonomy" id="458696"/>
    <lineage>
        <taxon>Eukaryota</taxon>
        <taxon>Viridiplantae</taxon>
        <taxon>Streptophyta</taxon>
        <taxon>Embryophyta</taxon>
        <taxon>Tracheophyta</taxon>
        <taxon>Spermatophyta</taxon>
        <taxon>Magnoliopsida</taxon>
        <taxon>eudicotyledons</taxon>
        <taxon>Gunneridae</taxon>
        <taxon>Pentapetalae</taxon>
        <taxon>rosids</taxon>
        <taxon>fabids</taxon>
        <taxon>Celastrales</taxon>
        <taxon>Celastraceae</taxon>
        <taxon>Tripterygium</taxon>
    </lineage>
</organism>
<evidence type="ECO:0000256" key="6">
    <source>
        <dbReference type="SAM" id="Phobius"/>
    </source>
</evidence>
<feature type="domain" description="Bulb-type lectin" evidence="7">
    <location>
        <begin position="6"/>
        <end position="123"/>
    </location>
</feature>
<dbReference type="Gene3D" id="1.10.510.10">
    <property type="entry name" value="Transferase(Phosphotransferase) domain 1"/>
    <property type="match status" value="1"/>
</dbReference>
<evidence type="ECO:0000313" key="9">
    <source>
        <dbReference type="Proteomes" id="UP000593562"/>
    </source>
</evidence>
<dbReference type="EMBL" id="JAAARO010000023">
    <property type="protein sequence ID" value="KAF5726246.1"/>
    <property type="molecule type" value="Genomic_DNA"/>
</dbReference>
<protein>
    <recommendedName>
        <fullName evidence="7">Bulb-type lectin domain-containing protein</fullName>
    </recommendedName>
</protein>
<evidence type="ECO:0000256" key="3">
    <source>
        <dbReference type="ARBA" id="ARBA00023157"/>
    </source>
</evidence>
<dbReference type="Pfam" id="PF01453">
    <property type="entry name" value="B_lectin"/>
    <property type="match status" value="1"/>
</dbReference>
<evidence type="ECO:0000259" key="7">
    <source>
        <dbReference type="PROSITE" id="PS50927"/>
    </source>
</evidence>
<feature type="compositionally biased region" description="Polar residues" evidence="5">
    <location>
        <begin position="529"/>
        <end position="553"/>
    </location>
</feature>
<keyword evidence="4" id="KW-0325">Glycoprotein</keyword>
<sequence length="561" mass="60431">MINPGFQGSQMSFIDRDGLFLLSNNSDFAFGFYTTSDVTLFLLVVVHMGSSQKVIWSANRGSPVTNSDNFVFDKQGNVFLQKGGSVVWTTNSGGKGVSAMELRDNGNLVLVESDSNVIWQSFDHPTDTLITNQVLKEGMKLVSDPSSNNLSYVLEIKSGDMTLSAAYQDPQPYWSIRKDNRITVNKDGGVVATATIEGNSWRFYDSSGVLLWQFIFVDTNDANGTWIADLGSDGFISFNNLQDGGENGATPTQIPTDPCDAPESCGAYYICSNDKCQCTSALSASGNCSTGIVSPCDRSNDSTQLVNVEDGLGYFALGFVPPSSKTDLDGCKASCVGNCSCLGLFFQNSSGNCFLLDSIGSFKSSDGGSGFVSYIKVLSDGGSGTIDGSKKSFPIVAIIATGTVLLIAGLLYAAFRYYKWKKRLPESPQETSEEDNFLEESSGKSHFPSYAFKMMEEGKLKEIVDIKLKVSADDEESVSRSMKVALWCIQEDMHLRPSMNKVVQMLEAVSPVPLPPMSSPMGSRLFASFSKSTSGEGTASSGPSEWNSDTTLSAVRLSGPR</sequence>
<dbReference type="AlphaFoldDB" id="A0A7J7BXG9"/>
<evidence type="ECO:0000256" key="1">
    <source>
        <dbReference type="ARBA" id="ARBA00022729"/>
    </source>
</evidence>
<comment type="caution">
    <text evidence="8">The sequence shown here is derived from an EMBL/GenBank/DDBJ whole genome shotgun (WGS) entry which is preliminary data.</text>
</comment>
<dbReference type="PROSITE" id="PS50927">
    <property type="entry name" value="BULB_LECTIN"/>
    <property type="match status" value="1"/>
</dbReference>
<dbReference type="InterPro" id="IPR036426">
    <property type="entry name" value="Bulb-type_lectin_dom_sf"/>
</dbReference>
<accession>A0A7J7BXG9</accession>
<name>A0A7J7BXG9_TRIWF</name>
<keyword evidence="6" id="KW-1133">Transmembrane helix</keyword>
<proteinExistence type="predicted"/>
<dbReference type="Proteomes" id="UP000593562">
    <property type="component" value="Unassembled WGS sequence"/>
</dbReference>
<dbReference type="Gene3D" id="2.90.10.10">
    <property type="entry name" value="Bulb-type lectin domain"/>
    <property type="match status" value="1"/>
</dbReference>